<dbReference type="CDD" id="cd06850">
    <property type="entry name" value="biotinyl_domain"/>
    <property type="match status" value="1"/>
</dbReference>
<evidence type="ECO:0000256" key="4">
    <source>
        <dbReference type="SAM" id="MobiDB-lite"/>
    </source>
</evidence>
<dbReference type="PANTHER" id="PTHR45266">
    <property type="entry name" value="OXALOACETATE DECARBOXYLASE ALPHA CHAIN"/>
    <property type="match status" value="1"/>
</dbReference>
<feature type="region of interest" description="Disordered" evidence="4">
    <location>
        <begin position="35"/>
        <end position="72"/>
    </location>
</feature>
<dbReference type="GO" id="GO:0003989">
    <property type="term" value="F:acetyl-CoA carboxylase activity"/>
    <property type="evidence" value="ECO:0007669"/>
    <property type="project" value="InterPro"/>
</dbReference>
<dbReference type="UniPathway" id="UPA00094"/>
<keyword evidence="7" id="KW-1185">Reference proteome</keyword>
<dbReference type="InterPro" id="IPR000089">
    <property type="entry name" value="Biotin_lipoyl"/>
</dbReference>
<dbReference type="PANTHER" id="PTHR45266:SF3">
    <property type="entry name" value="OXALOACETATE DECARBOXYLASE ALPHA CHAIN"/>
    <property type="match status" value="1"/>
</dbReference>
<dbReference type="EMBL" id="CP017253">
    <property type="protein sequence ID" value="AOR23172.1"/>
    <property type="molecule type" value="Genomic_DNA"/>
</dbReference>
<comment type="pathway">
    <text evidence="3">Lipid metabolism; fatty acid biosynthesis.</text>
</comment>
<comment type="function">
    <text evidence="3">This protein is a component of the acetyl coenzyme A carboxylase complex; first, biotin carboxylase catalyzes the carboxylation of the carrier protein and then the transcarboxylase transfers the carboxyl group to form malonyl-CoA.</text>
</comment>
<organism evidence="6 7">
    <name type="scientific">Clostridium taeniosporum</name>
    <dbReference type="NCBI Taxonomy" id="394958"/>
    <lineage>
        <taxon>Bacteria</taxon>
        <taxon>Bacillati</taxon>
        <taxon>Bacillota</taxon>
        <taxon>Clostridia</taxon>
        <taxon>Eubacteriales</taxon>
        <taxon>Clostridiaceae</taxon>
        <taxon>Clostridium</taxon>
    </lineage>
</organism>
<protein>
    <recommendedName>
        <fullName evidence="1 3">Biotin carboxyl carrier protein of acetyl-CoA carboxylase</fullName>
    </recommendedName>
</protein>
<keyword evidence="3" id="KW-0276">Fatty acid metabolism</keyword>
<keyword evidence="3" id="KW-0444">Lipid biosynthesis</keyword>
<dbReference type="Gene3D" id="2.40.50.100">
    <property type="match status" value="1"/>
</dbReference>
<proteinExistence type="predicted"/>
<evidence type="ECO:0000313" key="7">
    <source>
        <dbReference type="Proteomes" id="UP000094652"/>
    </source>
</evidence>
<accession>A0A1D7XIM0</accession>
<feature type="domain" description="Lipoyl-binding" evidence="5">
    <location>
        <begin position="81"/>
        <end position="157"/>
    </location>
</feature>
<dbReference type="InterPro" id="IPR011053">
    <property type="entry name" value="Single_hybrid_motif"/>
</dbReference>
<evidence type="ECO:0000313" key="6">
    <source>
        <dbReference type="EMBL" id="AOR23172.1"/>
    </source>
</evidence>
<evidence type="ECO:0000256" key="2">
    <source>
        <dbReference type="ARBA" id="ARBA00023267"/>
    </source>
</evidence>
<dbReference type="NCBIfam" id="TIGR00531">
    <property type="entry name" value="BCCP"/>
    <property type="match status" value="1"/>
</dbReference>
<dbReference type="AlphaFoldDB" id="A0A1D7XIM0"/>
<name>A0A1D7XIM0_9CLOT</name>
<dbReference type="Pfam" id="PF00364">
    <property type="entry name" value="Biotin_lipoyl"/>
    <property type="match status" value="1"/>
</dbReference>
<dbReference type="PROSITE" id="PS50968">
    <property type="entry name" value="BIOTINYL_LIPOYL"/>
    <property type="match status" value="1"/>
</dbReference>
<sequence length="159" mass="18075">MDFENIKELINIINSSDLAYFELKSNDDYIKMDKSLTRTSDNNAEKKEASIPVKEEATKEKNDSKENKSKNTVEEVIDENSLIITSPMVGTFYSSPSPDSEAFVKEGDYVKKGKVICIIEAMKLMNEIESNYDGNIVKCFVKDGDMIEFGQKLFEIKED</sequence>
<dbReference type="InterPro" id="IPR001249">
    <property type="entry name" value="AcCoA_biotinCC"/>
</dbReference>
<dbReference type="GO" id="GO:0009317">
    <property type="term" value="C:acetyl-CoA carboxylase complex"/>
    <property type="evidence" value="ECO:0007669"/>
    <property type="project" value="InterPro"/>
</dbReference>
<dbReference type="RefSeq" id="WP_069679327.1">
    <property type="nucleotide sequence ID" value="NZ_CP017253.2"/>
</dbReference>
<gene>
    <name evidence="6" type="primary">accB</name>
    <name evidence="6" type="ORF">BGI42_05275</name>
</gene>
<reference evidence="7" key="1">
    <citation type="submission" date="2016-09" db="EMBL/GenBank/DDBJ databases">
        <title>Genomics of Clostridium taeniosporum, an organism which forms endospores with ribbon-like appendages.</title>
        <authorList>
            <person name="Walker J.R."/>
        </authorList>
    </citation>
    <scope>NUCLEOTIDE SEQUENCE [LARGE SCALE GENOMIC DNA]</scope>
    <source>
        <strain evidence="7">1/k</strain>
    </source>
</reference>
<evidence type="ECO:0000256" key="3">
    <source>
        <dbReference type="RuleBase" id="RU364072"/>
    </source>
</evidence>
<evidence type="ECO:0000259" key="5">
    <source>
        <dbReference type="PROSITE" id="PS50968"/>
    </source>
</evidence>
<feature type="compositionally biased region" description="Basic and acidic residues" evidence="4">
    <location>
        <begin position="43"/>
        <end position="72"/>
    </location>
</feature>
<dbReference type="OrthoDB" id="9811735at2"/>
<dbReference type="FunFam" id="2.40.50.100:FF:000003">
    <property type="entry name" value="Acetyl-CoA carboxylase biotin carboxyl carrier protein"/>
    <property type="match status" value="1"/>
</dbReference>
<dbReference type="SUPFAM" id="SSF51230">
    <property type="entry name" value="Single hybrid motif"/>
    <property type="match status" value="1"/>
</dbReference>
<dbReference type="STRING" id="394958.BGI42_05275"/>
<keyword evidence="3" id="KW-0275">Fatty acid biosynthesis</keyword>
<dbReference type="KEGG" id="ctae:BGI42_05275"/>
<dbReference type="GO" id="GO:0006633">
    <property type="term" value="P:fatty acid biosynthetic process"/>
    <property type="evidence" value="ECO:0007669"/>
    <property type="project" value="UniProtKB-UniPathway"/>
</dbReference>
<evidence type="ECO:0000256" key="1">
    <source>
        <dbReference type="ARBA" id="ARBA00017562"/>
    </source>
</evidence>
<dbReference type="InterPro" id="IPR050709">
    <property type="entry name" value="Biotin_Carboxyl_Carrier/Decarb"/>
</dbReference>
<keyword evidence="2 3" id="KW-0092">Biotin</keyword>
<keyword evidence="3" id="KW-0443">Lipid metabolism</keyword>
<dbReference type="Proteomes" id="UP000094652">
    <property type="component" value="Chromosome"/>
</dbReference>
<dbReference type="PRINTS" id="PR01071">
    <property type="entry name" value="ACOABIOTINCC"/>
</dbReference>